<protein>
    <submittedName>
        <fullName evidence="1">Uncharacterized protein</fullName>
    </submittedName>
</protein>
<dbReference type="EMBL" id="JARKNE010000002">
    <property type="protein sequence ID" value="KAK5842966.1"/>
    <property type="molecule type" value="Genomic_DNA"/>
</dbReference>
<gene>
    <name evidence="1" type="ORF">PVK06_005390</name>
</gene>
<keyword evidence="2" id="KW-1185">Reference proteome</keyword>
<sequence length="69" mass="8006">METKEEEPKPEKEWLELGEEAMGNKATCYINGSLEEKQREICDPSMKRLRNQVIKGTKMKSEAMQCKIT</sequence>
<organism evidence="1 2">
    <name type="scientific">Gossypium arboreum</name>
    <name type="common">Tree cotton</name>
    <name type="synonym">Gossypium nanking</name>
    <dbReference type="NCBI Taxonomy" id="29729"/>
    <lineage>
        <taxon>Eukaryota</taxon>
        <taxon>Viridiplantae</taxon>
        <taxon>Streptophyta</taxon>
        <taxon>Embryophyta</taxon>
        <taxon>Tracheophyta</taxon>
        <taxon>Spermatophyta</taxon>
        <taxon>Magnoliopsida</taxon>
        <taxon>eudicotyledons</taxon>
        <taxon>Gunneridae</taxon>
        <taxon>Pentapetalae</taxon>
        <taxon>rosids</taxon>
        <taxon>malvids</taxon>
        <taxon>Malvales</taxon>
        <taxon>Malvaceae</taxon>
        <taxon>Malvoideae</taxon>
        <taxon>Gossypium</taxon>
    </lineage>
</organism>
<name>A0ABR0QUH1_GOSAR</name>
<evidence type="ECO:0000313" key="1">
    <source>
        <dbReference type="EMBL" id="KAK5842966.1"/>
    </source>
</evidence>
<proteinExistence type="predicted"/>
<reference evidence="1 2" key="1">
    <citation type="submission" date="2023-03" db="EMBL/GenBank/DDBJ databases">
        <title>WGS of Gossypium arboreum.</title>
        <authorList>
            <person name="Yu D."/>
        </authorList>
    </citation>
    <scope>NUCLEOTIDE SEQUENCE [LARGE SCALE GENOMIC DNA]</scope>
    <source>
        <tissue evidence="1">Leaf</tissue>
    </source>
</reference>
<evidence type="ECO:0000313" key="2">
    <source>
        <dbReference type="Proteomes" id="UP001358586"/>
    </source>
</evidence>
<comment type="caution">
    <text evidence="1">The sequence shown here is derived from an EMBL/GenBank/DDBJ whole genome shotgun (WGS) entry which is preliminary data.</text>
</comment>
<dbReference type="Proteomes" id="UP001358586">
    <property type="component" value="Chromosome 2"/>
</dbReference>
<accession>A0ABR0QUH1</accession>